<evidence type="ECO:0000313" key="4">
    <source>
        <dbReference type="Proteomes" id="UP000603715"/>
    </source>
</evidence>
<evidence type="ECO:0000313" key="2">
    <source>
        <dbReference type="EMBL" id="MBD3903829.1"/>
    </source>
</evidence>
<feature type="transmembrane region" description="Helical" evidence="1">
    <location>
        <begin position="81"/>
        <end position="103"/>
    </location>
</feature>
<reference evidence="4" key="2">
    <citation type="submission" date="2023-07" db="EMBL/GenBank/DDBJ databases">
        <title>Description of novel Chryseobacterium sp. strain C-2.</title>
        <authorList>
            <person name="Saticioglu I.B."/>
        </authorList>
    </citation>
    <scope>NUCLEOTIDE SEQUENCE [LARGE SCALE GENOMIC DNA]</scope>
    <source>
        <strain evidence="4">C-2</strain>
    </source>
</reference>
<dbReference type="Proteomes" id="UP000603715">
    <property type="component" value="Unassembled WGS sequence"/>
</dbReference>
<feature type="transmembrane region" description="Helical" evidence="1">
    <location>
        <begin position="21"/>
        <end position="40"/>
    </location>
</feature>
<name>A0A9Q3USQ1_9FLAO</name>
<dbReference type="AlphaFoldDB" id="A0A9Q3USQ1"/>
<evidence type="ECO:0000256" key="1">
    <source>
        <dbReference type="SAM" id="Phobius"/>
    </source>
</evidence>
<accession>A0A9Q3USQ1</accession>
<sequence>MNLNKLYALSKSNRLNFKYAEIILQIIIVIYLLISIYIFLTTTNTLGKELYLNYTSGYIRRGLVGQITFLLVKNFEIPLQYIDFFISIVIKTCTLTFLFLLVIRKKINLLLIFSPPLLLAGFQYSGGNAAIFGKLDFLLLLCFLTQIILYKKNKNYLLYLSFSTIGIFIHELFYFISLMPSLLLFKNDKKKLFIYLIFSTSLLLIQWLFKGDVSQINAINEEWKKIGIYTQDTERLKKLVSTSSINLWWNINKTFIQKIGFILNNLLVLFFLIIMFIKKENNKKRIENFVKILLLQNIVFFTLSMIANDYGRWYFLLFTTIIIYFYLYEENKNSDNKILKLNKTSEKLYHLRYILYFFIGIPIANWSFHSFKHSLPLIKMVDTFKEFL</sequence>
<dbReference type="RefSeq" id="WP_191178419.1">
    <property type="nucleotide sequence ID" value="NZ_JACXXP010000002.1"/>
</dbReference>
<keyword evidence="1" id="KW-0472">Membrane</keyword>
<feature type="transmembrane region" description="Helical" evidence="1">
    <location>
        <begin position="192"/>
        <end position="209"/>
    </location>
</feature>
<evidence type="ECO:0000313" key="3">
    <source>
        <dbReference type="EMBL" id="MCC9034903.1"/>
    </source>
</evidence>
<feature type="transmembrane region" description="Helical" evidence="1">
    <location>
        <begin position="255"/>
        <end position="277"/>
    </location>
</feature>
<feature type="transmembrane region" description="Helical" evidence="1">
    <location>
        <begin position="313"/>
        <end position="328"/>
    </location>
</feature>
<dbReference type="Proteomes" id="UP001107960">
    <property type="component" value="Unassembled WGS sequence"/>
</dbReference>
<reference evidence="2" key="3">
    <citation type="submission" date="2024-05" db="EMBL/GenBank/DDBJ databases">
        <title>Description of novel Chryseobacterium sp. strain C-2.</title>
        <authorList>
            <person name="Saticioglu I.B."/>
        </authorList>
    </citation>
    <scope>NUCLEOTIDE SEQUENCE</scope>
    <source>
        <strain evidence="2">C-2</strain>
    </source>
</reference>
<keyword evidence="1" id="KW-0812">Transmembrane</keyword>
<comment type="caution">
    <text evidence="3">The sequence shown here is derived from an EMBL/GenBank/DDBJ whole genome shotgun (WGS) entry which is preliminary data.</text>
</comment>
<feature type="transmembrane region" description="Helical" evidence="1">
    <location>
        <begin position="289"/>
        <end position="307"/>
    </location>
</feature>
<proteinExistence type="predicted"/>
<gene>
    <name evidence="2" type="ORF">IEW27_04370</name>
    <name evidence="3" type="ORF">LNP80_11675</name>
</gene>
<reference evidence="3" key="1">
    <citation type="submission" date="2021-11" db="EMBL/GenBank/DDBJ databases">
        <title>Description of novel Chryseobacterium species.</title>
        <authorList>
            <person name="Saticioglu I.B."/>
            <person name="Ay H."/>
            <person name="Altun S."/>
            <person name="Duman M."/>
        </authorList>
    </citation>
    <scope>NUCLEOTIDE SEQUENCE</scope>
    <source>
        <strain evidence="3">C-39</strain>
    </source>
</reference>
<evidence type="ECO:0000313" key="5">
    <source>
        <dbReference type="Proteomes" id="UP001107960"/>
    </source>
</evidence>
<organism evidence="3 5">
    <name type="scientific">Chryseobacterium muglaense</name>
    <dbReference type="NCBI Taxonomy" id="2893752"/>
    <lineage>
        <taxon>Bacteria</taxon>
        <taxon>Pseudomonadati</taxon>
        <taxon>Bacteroidota</taxon>
        <taxon>Flavobacteriia</taxon>
        <taxon>Flavobacteriales</taxon>
        <taxon>Weeksellaceae</taxon>
        <taxon>Chryseobacterium group</taxon>
        <taxon>Chryseobacterium</taxon>
    </lineage>
</organism>
<feature type="transmembrane region" description="Helical" evidence="1">
    <location>
        <begin position="349"/>
        <end position="368"/>
    </location>
</feature>
<keyword evidence="1" id="KW-1133">Transmembrane helix</keyword>
<keyword evidence="4" id="KW-1185">Reference proteome</keyword>
<feature type="transmembrane region" description="Helical" evidence="1">
    <location>
        <begin position="156"/>
        <end position="185"/>
    </location>
</feature>
<dbReference type="EMBL" id="JACXXP010000002">
    <property type="protein sequence ID" value="MBD3903829.1"/>
    <property type="molecule type" value="Genomic_DNA"/>
</dbReference>
<protein>
    <submittedName>
        <fullName evidence="3">Uncharacterized protein</fullName>
    </submittedName>
</protein>
<dbReference type="EMBL" id="JAJJML010000001">
    <property type="protein sequence ID" value="MCC9034903.1"/>
    <property type="molecule type" value="Genomic_DNA"/>
</dbReference>